<dbReference type="InterPro" id="IPR038883">
    <property type="entry name" value="AN11006-like"/>
</dbReference>
<accession>A0A9Q8LDM4</accession>
<dbReference type="KEGG" id="ffu:CLAFUR5_08721"/>
<dbReference type="EMBL" id="CP090165">
    <property type="protein sequence ID" value="UJO15517.1"/>
    <property type="molecule type" value="Genomic_DNA"/>
</dbReference>
<dbReference type="Proteomes" id="UP000756132">
    <property type="component" value="Chromosome 3"/>
</dbReference>
<dbReference type="OrthoDB" id="5397846at2759"/>
<reference evidence="1" key="1">
    <citation type="submission" date="2021-12" db="EMBL/GenBank/DDBJ databases">
        <authorList>
            <person name="Zaccaron A."/>
            <person name="Stergiopoulos I."/>
        </authorList>
    </citation>
    <scope>NUCLEOTIDE SEQUENCE</scope>
    <source>
        <strain evidence="1">Race5_Kim</strain>
    </source>
</reference>
<dbReference type="GeneID" id="71988599"/>
<dbReference type="AlphaFoldDB" id="A0A9Q8LDM4"/>
<sequence>MAPNHSRPDRVACHLLALPAELRNRIWEFAIDYGAPLHCLPIVLYGAPPYGSSLKIALAVTQVCRQIRAETREMFYTSNTFAVRFDTAPAHRKTIRWLDGLGDNVVFINRIEVVGLCRKHLPAVDGRARPYAVPVAFRISFKGLDAQIQVTATRLPGFDAANYRPWRVREQEIKAANALIEEDAKWMQERIQSWIRATEEAHPRLRLWQTLVREGSQMGSIGMKGGFFHLVRILPPRVYT</sequence>
<evidence type="ECO:0000313" key="2">
    <source>
        <dbReference type="Proteomes" id="UP000756132"/>
    </source>
</evidence>
<dbReference type="PANTHER" id="PTHR42085:SF1">
    <property type="entry name" value="F-BOX DOMAIN-CONTAINING PROTEIN"/>
    <property type="match status" value="1"/>
</dbReference>
<dbReference type="RefSeq" id="XP_047759883.1">
    <property type="nucleotide sequence ID" value="XM_047907869.1"/>
</dbReference>
<keyword evidence="2" id="KW-1185">Reference proteome</keyword>
<protein>
    <submittedName>
        <fullName evidence="1">Uncharacterized protein</fullName>
    </submittedName>
</protein>
<organism evidence="1 2">
    <name type="scientific">Passalora fulva</name>
    <name type="common">Tomato leaf mold</name>
    <name type="synonym">Cladosporium fulvum</name>
    <dbReference type="NCBI Taxonomy" id="5499"/>
    <lineage>
        <taxon>Eukaryota</taxon>
        <taxon>Fungi</taxon>
        <taxon>Dikarya</taxon>
        <taxon>Ascomycota</taxon>
        <taxon>Pezizomycotina</taxon>
        <taxon>Dothideomycetes</taxon>
        <taxon>Dothideomycetidae</taxon>
        <taxon>Mycosphaerellales</taxon>
        <taxon>Mycosphaerellaceae</taxon>
        <taxon>Fulvia</taxon>
    </lineage>
</organism>
<gene>
    <name evidence="1" type="ORF">CLAFUR5_08721</name>
</gene>
<proteinExistence type="predicted"/>
<dbReference type="PANTHER" id="PTHR42085">
    <property type="entry name" value="F-BOX DOMAIN-CONTAINING PROTEIN"/>
    <property type="match status" value="1"/>
</dbReference>
<name>A0A9Q8LDM4_PASFU</name>
<reference evidence="1" key="2">
    <citation type="journal article" date="2022" name="Microb. Genom.">
        <title>A chromosome-scale genome assembly of the tomato pathogen Cladosporium fulvum reveals a compartmentalized genome architecture and the presence of a dispensable chromosome.</title>
        <authorList>
            <person name="Zaccaron A.Z."/>
            <person name="Chen L.H."/>
            <person name="Samaras A."/>
            <person name="Stergiopoulos I."/>
        </authorList>
    </citation>
    <scope>NUCLEOTIDE SEQUENCE</scope>
    <source>
        <strain evidence="1">Race5_Kim</strain>
    </source>
</reference>
<evidence type="ECO:0000313" key="1">
    <source>
        <dbReference type="EMBL" id="UJO15517.1"/>
    </source>
</evidence>